<evidence type="ECO:0000313" key="2">
    <source>
        <dbReference type="EMBL" id="KAK0611725.1"/>
    </source>
</evidence>
<sequence length="63" mass="7026">MPFPFLNTPQDTEFKAYKTRPMHPEVNPSNPSSRALPSHPSNSETPNSRREPAQTPPPNQASL</sequence>
<accession>A0AA39WC39</accession>
<feature type="compositionally biased region" description="Pro residues" evidence="1">
    <location>
        <begin position="54"/>
        <end position="63"/>
    </location>
</feature>
<name>A0AA39WC39_9PEZI</name>
<keyword evidence="3" id="KW-1185">Reference proteome</keyword>
<dbReference type="Proteomes" id="UP001175000">
    <property type="component" value="Unassembled WGS sequence"/>
</dbReference>
<evidence type="ECO:0000256" key="1">
    <source>
        <dbReference type="SAM" id="MobiDB-lite"/>
    </source>
</evidence>
<dbReference type="AlphaFoldDB" id="A0AA39WC39"/>
<gene>
    <name evidence="2" type="ORF">B0T14DRAFT_530940</name>
</gene>
<dbReference type="EMBL" id="JAULSU010000007">
    <property type="protein sequence ID" value="KAK0611725.1"/>
    <property type="molecule type" value="Genomic_DNA"/>
</dbReference>
<feature type="compositionally biased region" description="Polar residues" evidence="1">
    <location>
        <begin position="27"/>
        <end position="46"/>
    </location>
</feature>
<reference evidence="2" key="1">
    <citation type="submission" date="2023-06" db="EMBL/GenBank/DDBJ databases">
        <title>Genome-scale phylogeny and comparative genomics of the fungal order Sordariales.</title>
        <authorList>
            <consortium name="Lawrence Berkeley National Laboratory"/>
            <person name="Hensen N."/>
            <person name="Bonometti L."/>
            <person name="Westerberg I."/>
            <person name="Brannstrom I.O."/>
            <person name="Guillou S."/>
            <person name="Cros-Aarteil S."/>
            <person name="Calhoun S."/>
            <person name="Haridas S."/>
            <person name="Kuo A."/>
            <person name="Mondo S."/>
            <person name="Pangilinan J."/>
            <person name="Riley R."/>
            <person name="Labutti K."/>
            <person name="Andreopoulos B."/>
            <person name="Lipzen A."/>
            <person name="Chen C."/>
            <person name="Yanf M."/>
            <person name="Daum C."/>
            <person name="Ng V."/>
            <person name="Clum A."/>
            <person name="Steindorff A."/>
            <person name="Ohm R."/>
            <person name="Martin F."/>
            <person name="Silar P."/>
            <person name="Natvig D."/>
            <person name="Lalanne C."/>
            <person name="Gautier V."/>
            <person name="Ament-Velasquez S.L."/>
            <person name="Kruys A."/>
            <person name="Hutchinson M.I."/>
            <person name="Powell A.J."/>
            <person name="Barry K."/>
            <person name="Miller A.N."/>
            <person name="Grigoriev I.V."/>
            <person name="Debuchy R."/>
            <person name="Gladieux P."/>
            <person name="Thoren M.H."/>
            <person name="Johannesson H."/>
        </authorList>
    </citation>
    <scope>NUCLEOTIDE SEQUENCE</scope>
    <source>
        <strain evidence="2">CBS 606.72</strain>
    </source>
</reference>
<protein>
    <submittedName>
        <fullName evidence="2">Uncharacterized protein</fullName>
    </submittedName>
</protein>
<evidence type="ECO:0000313" key="3">
    <source>
        <dbReference type="Proteomes" id="UP001175000"/>
    </source>
</evidence>
<proteinExistence type="predicted"/>
<feature type="region of interest" description="Disordered" evidence="1">
    <location>
        <begin position="1"/>
        <end position="63"/>
    </location>
</feature>
<organism evidence="2 3">
    <name type="scientific">Immersiella caudata</name>
    <dbReference type="NCBI Taxonomy" id="314043"/>
    <lineage>
        <taxon>Eukaryota</taxon>
        <taxon>Fungi</taxon>
        <taxon>Dikarya</taxon>
        <taxon>Ascomycota</taxon>
        <taxon>Pezizomycotina</taxon>
        <taxon>Sordariomycetes</taxon>
        <taxon>Sordariomycetidae</taxon>
        <taxon>Sordariales</taxon>
        <taxon>Lasiosphaeriaceae</taxon>
        <taxon>Immersiella</taxon>
    </lineage>
</organism>
<comment type="caution">
    <text evidence="2">The sequence shown here is derived from an EMBL/GenBank/DDBJ whole genome shotgun (WGS) entry which is preliminary data.</text>
</comment>